<proteinExistence type="predicted"/>
<feature type="chain" id="PRO_5001570760" description="Lipoprotein" evidence="1">
    <location>
        <begin position="23"/>
        <end position="157"/>
    </location>
</feature>
<keyword evidence="1" id="KW-0732">Signal</keyword>
<accession>A0A059DZ29</accession>
<organism evidence="2 3">
    <name type="scientific">Hyphomonas atlantica</name>
    <dbReference type="NCBI Taxonomy" id="1280948"/>
    <lineage>
        <taxon>Bacteria</taxon>
        <taxon>Pseudomonadati</taxon>
        <taxon>Pseudomonadota</taxon>
        <taxon>Alphaproteobacteria</taxon>
        <taxon>Hyphomonadales</taxon>
        <taxon>Hyphomonadaceae</taxon>
        <taxon>Hyphomonas</taxon>
    </lineage>
</organism>
<dbReference type="OrthoDB" id="7618497at2"/>
<dbReference type="RefSeq" id="WP_035553230.1">
    <property type="nucleotide sequence ID" value="NZ_AWFH01000034.1"/>
</dbReference>
<sequence length="157" mass="17085">MRMVRKLSVVAGFTVLGACASAPPNLNDNQIVRGERVGEVELGMSLIELFAVKGTPRHTTPIEGTRATTYTYDGLVIAADEKVYWIIARDPRYRTDIGVGTGAEQILARGAYGKPKCVVTKGDETLYDYSDIYFGVDNKSGKVTKVGIMRDTQTCDG</sequence>
<dbReference type="PATRIC" id="fig|1280948.3.peg.2518"/>
<keyword evidence="3" id="KW-1185">Reference proteome</keyword>
<evidence type="ECO:0000313" key="2">
    <source>
        <dbReference type="EMBL" id="KCZ59893.1"/>
    </source>
</evidence>
<comment type="caution">
    <text evidence="2">The sequence shown here is derived from an EMBL/GenBank/DDBJ whole genome shotgun (WGS) entry which is preliminary data.</text>
</comment>
<evidence type="ECO:0000313" key="3">
    <source>
        <dbReference type="Proteomes" id="UP000024547"/>
    </source>
</evidence>
<dbReference type="EMBL" id="AWFH01000034">
    <property type="protein sequence ID" value="KCZ59893.1"/>
    <property type="molecule type" value="Genomic_DNA"/>
</dbReference>
<dbReference type="Proteomes" id="UP000024547">
    <property type="component" value="Unassembled WGS sequence"/>
</dbReference>
<evidence type="ECO:0008006" key="4">
    <source>
        <dbReference type="Google" id="ProtNLM"/>
    </source>
</evidence>
<dbReference type="PROSITE" id="PS51257">
    <property type="entry name" value="PROKAR_LIPOPROTEIN"/>
    <property type="match status" value="1"/>
</dbReference>
<protein>
    <recommendedName>
        <fullName evidence="4">Lipoprotein</fullName>
    </recommendedName>
</protein>
<reference evidence="2 3" key="1">
    <citation type="journal article" date="2014" name="Antonie Van Leeuwenhoek">
        <title>Hyphomonas beringensis sp. nov. and Hyphomonas chukchiensis sp. nov., isolated from surface seawater of the Bering Sea and Chukchi Sea.</title>
        <authorList>
            <person name="Li C."/>
            <person name="Lai Q."/>
            <person name="Li G."/>
            <person name="Dong C."/>
            <person name="Wang J."/>
            <person name="Liao Y."/>
            <person name="Shao Z."/>
        </authorList>
    </citation>
    <scope>NUCLEOTIDE SEQUENCE [LARGE SCALE GENOMIC DNA]</scope>
    <source>
        <strain evidence="2 3">22II1-22F38</strain>
    </source>
</reference>
<feature type="signal peptide" evidence="1">
    <location>
        <begin position="1"/>
        <end position="22"/>
    </location>
</feature>
<dbReference type="AlphaFoldDB" id="A0A059DZ29"/>
<evidence type="ECO:0000256" key="1">
    <source>
        <dbReference type="SAM" id="SignalP"/>
    </source>
</evidence>
<gene>
    <name evidence="2" type="ORF">HY36_07105</name>
</gene>
<name>A0A059DZ29_9PROT</name>